<feature type="chain" id="PRO_5037899021" evidence="8">
    <location>
        <begin position="22"/>
        <end position="685"/>
    </location>
</feature>
<proteinExistence type="inferred from homology"/>
<keyword evidence="5" id="KW-0378">Hydrolase</keyword>
<dbReference type="Proteomes" id="UP000613266">
    <property type="component" value="Unassembled WGS sequence"/>
</dbReference>
<keyword evidence="7" id="KW-0482">Metalloprotease</keyword>
<accession>A0A931NFU5</accession>
<dbReference type="RefSeq" id="WP_198110083.1">
    <property type="nucleotide sequence ID" value="NZ_JAEDAK010000003.1"/>
</dbReference>
<dbReference type="GO" id="GO:0005886">
    <property type="term" value="C:plasma membrane"/>
    <property type="evidence" value="ECO:0007669"/>
    <property type="project" value="TreeGrafter"/>
</dbReference>
<name>A0A931NFU5_9BURK</name>
<gene>
    <name evidence="11" type="ORF">I7X39_06085</name>
</gene>
<dbReference type="Pfam" id="PF05649">
    <property type="entry name" value="Peptidase_M13_N"/>
    <property type="match status" value="1"/>
</dbReference>
<evidence type="ECO:0000256" key="3">
    <source>
        <dbReference type="ARBA" id="ARBA00022670"/>
    </source>
</evidence>
<comment type="similarity">
    <text evidence="2">Belongs to the peptidase M13 family.</text>
</comment>
<evidence type="ECO:0000259" key="9">
    <source>
        <dbReference type="Pfam" id="PF01431"/>
    </source>
</evidence>
<dbReference type="PANTHER" id="PTHR11733:SF167">
    <property type="entry name" value="FI17812P1-RELATED"/>
    <property type="match status" value="1"/>
</dbReference>
<reference evidence="11" key="1">
    <citation type="submission" date="2020-12" db="EMBL/GenBank/DDBJ databases">
        <title>The genome sequence of Inhella sp. 1Y17.</title>
        <authorList>
            <person name="Liu Y."/>
        </authorList>
    </citation>
    <scope>NUCLEOTIDE SEQUENCE</scope>
    <source>
        <strain evidence="11">1Y17</strain>
    </source>
</reference>
<dbReference type="GO" id="GO:0016485">
    <property type="term" value="P:protein processing"/>
    <property type="evidence" value="ECO:0007669"/>
    <property type="project" value="TreeGrafter"/>
</dbReference>
<evidence type="ECO:0000256" key="5">
    <source>
        <dbReference type="ARBA" id="ARBA00022801"/>
    </source>
</evidence>
<dbReference type="InterPro" id="IPR008753">
    <property type="entry name" value="Peptidase_M13_N"/>
</dbReference>
<evidence type="ECO:0000259" key="10">
    <source>
        <dbReference type="Pfam" id="PF05649"/>
    </source>
</evidence>
<keyword evidence="3" id="KW-0645">Protease</keyword>
<dbReference type="InterPro" id="IPR018497">
    <property type="entry name" value="Peptidase_M13_C"/>
</dbReference>
<evidence type="ECO:0000256" key="6">
    <source>
        <dbReference type="ARBA" id="ARBA00022833"/>
    </source>
</evidence>
<dbReference type="Gene3D" id="3.40.390.10">
    <property type="entry name" value="Collagenase (Catalytic Domain)"/>
    <property type="match status" value="1"/>
</dbReference>
<keyword evidence="12" id="KW-1185">Reference proteome</keyword>
<comment type="caution">
    <text evidence="11">The sequence shown here is derived from an EMBL/GenBank/DDBJ whole genome shotgun (WGS) entry which is preliminary data.</text>
</comment>
<dbReference type="Gene3D" id="1.10.1380.10">
    <property type="entry name" value="Neutral endopeptidase , domain2"/>
    <property type="match status" value="1"/>
</dbReference>
<organism evidence="11 12">
    <name type="scientific">Inhella proteolytica</name>
    <dbReference type="NCBI Taxonomy" id="2795029"/>
    <lineage>
        <taxon>Bacteria</taxon>
        <taxon>Pseudomonadati</taxon>
        <taxon>Pseudomonadota</taxon>
        <taxon>Betaproteobacteria</taxon>
        <taxon>Burkholderiales</taxon>
        <taxon>Sphaerotilaceae</taxon>
        <taxon>Inhella</taxon>
    </lineage>
</organism>
<evidence type="ECO:0000256" key="1">
    <source>
        <dbReference type="ARBA" id="ARBA00001947"/>
    </source>
</evidence>
<dbReference type="AlphaFoldDB" id="A0A931NFU5"/>
<dbReference type="GO" id="GO:0004222">
    <property type="term" value="F:metalloendopeptidase activity"/>
    <property type="evidence" value="ECO:0007669"/>
    <property type="project" value="InterPro"/>
</dbReference>
<evidence type="ECO:0000313" key="11">
    <source>
        <dbReference type="EMBL" id="MBH9576466.1"/>
    </source>
</evidence>
<keyword evidence="4" id="KW-0479">Metal-binding</keyword>
<dbReference type="InterPro" id="IPR042089">
    <property type="entry name" value="Peptidase_M13_dom_2"/>
</dbReference>
<feature type="signal peptide" evidence="8">
    <location>
        <begin position="1"/>
        <end position="21"/>
    </location>
</feature>
<evidence type="ECO:0000256" key="4">
    <source>
        <dbReference type="ARBA" id="ARBA00022723"/>
    </source>
</evidence>
<dbReference type="EMBL" id="JAEDAK010000003">
    <property type="protein sequence ID" value="MBH9576466.1"/>
    <property type="molecule type" value="Genomic_DNA"/>
</dbReference>
<dbReference type="InterPro" id="IPR000718">
    <property type="entry name" value="Peptidase_M13"/>
</dbReference>
<dbReference type="InterPro" id="IPR024079">
    <property type="entry name" value="MetalloPept_cat_dom_sf"/>
</dbReference>
<evidence type="ECO:0000256" key="8">
    <source>
        <dbReference type="SAM" id="SignalP"/>
    </source>
</evidence>
<dbReference type="CDD" id="cd08662">
    <property type="entry name" value="M13"/>
    <property type="match status" value="1"/>
</dbReference>
<dbReference type="GO" id="GO:0046872">
    <property type="term" value="F:metal ion binding"/>
    <property type="evidence" value="ECO:0007669"/>
    <property type="project" value="UniProtKB-KW"/>
</dbReference>
<feature type="domain" description="Peptidase M13 N-terminal" evidence="10">
    <location>
        <begin position="46"/>
        <end position="429"/>
    </location>
</feature>
<keyword evidence="6" id="KW-0862">Zinc</keyword>
<sequence>MKISSLSLALAAALGLGLARADDQPLRQLPYTPSLDVSAMDRSVDPCEDLYQYACGGWMKNNPIPADEARWGVYSKVANENRLYLWGVLQELAQPAATARSAQQQQLGDYFGACMNEQAVNEAGLKPLKPLLERIDALRHKRDLPALLAALHLLLDNERAFFRFASGQDFNDATQVIAFVSAGGLGLPERDLYLKNDARSRKLRAEYQAHVARSLARAGAAAEQAQRQARSVLAFETELARATLSPVQRRDPYKLSNRLSFEQLQALTAGFDWAAYRSALGVEQALPVLNVTEPRFIKRWAALLQQTDLATLKTLLRWQVLSSQAEFLDAGWQAEQFGFYGKTLQGVPAQKARWKRCVELVDAQLGEALGQEFVARNFSPELKERVIKMTDQIKAAMARRIEALDWMSPATKARAQEKLASMVNKVGYPDNWRDYSAFQVRRDDFLGNLQRGNAFELKRQLAKIGKPLDRGEWGMTPQTVNAYYNAQMNDINFPAAVLQPPLYDAKLDDAPSYGNTGGTIGHELIHGFDDEGRQFDAQGRLKDWWTTQDTKAFERRAACVSKQYGQYTVIDQLKINSQLTLGEDLADLGGLVLALEAWKEQIKGLTLENRDGLTPEQRFFVGFAQWDCSHARPEYARLHAATDPHSPGRYRINGVAVNMPEFAQAFACKPGQKMVKKDAERCRVW</sequence>
<comment type="cofactor">
    <cofactor evidence="1">
        <name>Zn(2+)</name>
        <dbReference type="ChEBI" id="CHEBI:29105"/>
    </cofactor>
</comment>
<dbReference type="PRINTS" id="PR00786">
    <property type="entry name" value="NEPRILYSIN"/>
</dbReference>
<dbReference type="PANTHER" id="PTHR11733">
    <property type="entry name" value="ZINC METALLOPROTEASE FAMILY M13 NEPRILYSIN-RELATED"/>
    <property type="match status" value="1"/>
</dbReference>
<evidence type="ECO:0000256" key="7">
    <source>
        <dbReference type="ARBA" id="ARBA00023049"/>
    </source>
</evidence>
<dbReference type="PROSITE" id="PS51885">
    <property type="entry name" value="NEPRILYSIN"/>
    <property type="match status" value="1"/>
</dbReference>
<evidence type="ECO:0000313" key="12">
    <source>
        <dbReference type="Proteomes" id="UP000613266"/>
    </source>
</evidence>
<keyword evidence="8" id="KW-0732">Signal</keyword>
<protein>
    <submittedName>
        <fullName evidence="11">M13 family metallopeptidase</fullName>
    </submittedName>
</protein>
<evidence type="ECO:0000256" key="2">
    <source>
        <dbReference type="ARBA" id="ARBA00007357"/>
    </source>
</evidence>
<dbReference type="Pfam" id="PF01431">
    <property type="entry name" value="Peptidase_M13"/>
    <property type="match status" value="1"/>
</dbReference>
<feature type="domain" description="Peptidase M13 C-terminal" evidence="9">
    <location>
        <begin position="481"/>
        <end position="682"/>
    </location>
</feature>
<dbReference type="SUPFAM" id="SSF55486">
    <property type="entry name" value="Metalloproteases ('zincins'), catalytic domain"/>
    <property type="match status" value="1"/>
</dbReference>